<comment type="similarity">
    <text evidence="1">Belongs to the myo-inositol 1-phosphate synthase family.</text>
</comment>
<dbReference type="OrthoDB" id="9766811at2"/>
<dbReference type="Proteomes" id="UP000442714">
    <property type="component" value="Unassembled WGS sequence"/>
</dbReference>
<sequence length="366" mass="39611">MTPVRVAILGIGNCASSLVQGAAHYSQNDTVQGLIHHRIAGYAPGDVRFVLGIDVDARKVGKDLSEAIFAAPNNTKVFCDNVPACGARVIRGRVLDGVAEHMTVAGERGFQIANGPDATKEDIVAALQASKAQILVNFLPVGSQQATEFYMECALEAGVAVVNCIPVFIASDPEWEARFRERGLPIVGDDIKAQIGATIIHRALSSLFTTRGVDVERTYQLNTGGNTDFMNMLDQQRLADKKTSKTEAVQAALAARLDDENIQIGPSEYVPWQKDNKVCFMRIEGSQWGGVPVEMELRLSVEDSPNAAACVMDAIRFCKYALDNGDSGALIAPSAYYCKHPPQQIGEDAALRMLDEYVSRHIEAAE</sequence>
<dbReference type="InterPro" id="IPR013021">
    <property type="entry name" value="Myo-inos-1-P_Synthase_GAPDH"/>
</dbReference>
<dbReference type="PANTHER" id="PTHR43125">
    <property type="entry name" value="INOSITOL-3-PHOSPHATE SYNTHASE"/>
    <property type="match status" value="1"/>
</dbReference>
<keyword evidence="4" id="KW-1185">Reference proteome</keyword>
<dbReference type="AlphaFoldDB" id="A0A844ZTS0"/>
<reference evidence="3 4" key="1">
    <citation type="submission" date="2019-12" db="EMBL/GenBank/DDBJ databases">
        <title>Genomic-based taxomic classification of the family Erythrobacteraceae.</title>
        <authorList>
            <person name="Xu L."/>
        </authorList>
    </citation>
    <scope>NUCLEOTIDE SEQUENCE [LARGE SCALE GENOMIC DNA]</scope>
    <source>
        <strain evidence="3 4">KCTC 52763</strain>
    </source>
</reference>
<proteinExistence type="inferred from homology"/>
<dbReference type="InterPro" id="IPR052199">
    <property type="entry name" value="MIPS"/>
</dbReference>
<dbReference type="GO" id="GO:0006021">
    <property type="term" value="P:inositol biosynthetic process"/>
    <property type="evidence" value="ECO:0007669"/>
    <property type="project" value="InterPro"/>
</dbReference>
<evidence type="ECO:0000313" key="4">
    <source>
        <dbReference type="Proteomes" id="UP000442714"/>
    </source>
</evidence>
<dbReference type="EMBL" id="WTYX01000001">
    <property type="protein sequence ID" value="MXO90864.1"/>
    <property type="molecule type" value="Genomic_DNA"/>
</dbReference>
<evidence type="ECO:0000256" key="1">
    <source>
        <dbReference type="ARBA" id="ARBA00010813"/>
    </source>
</evidence>
<comment type="caution">
    <text evidence="3">The sequence shown here is derived from an EMBL/GenBank/DDBJ whole genome shotgun (WGS) entry which is preliminary data.</text>
</comment>
<organism evidence="3 4">
    <name type="scientific">Pontixanthobacter aquaemixtae</name>
    <dbReference type="NCBI Taxonomy" id="1958940"/>
    <lineage>
        <taxon>Bacteria</taxon>
        <taxon>Pseudomonadati</taxon>
        <taxon>Pseudomonadota</taxon>
        <taxon>Alphaproteobacteria</taxon>
        <taxon>Sphingomonadales</taxon>
        <taxon>Erythrobacteraceae</taxon>
        <taxon>Pontixanthobacter</taxon>
    </lineage>
</organism>
<dbReference type="InterPro" id="IPR002587">
    <property type="entry name" value="Myo-inos-1-P_Synthase"/>
</dbReference>
<accession>A0A844ZTS0</accession>
<dbReference type="PIRSF" id="PIRSF015578">
    <property type="entry name" value="Myoinos-ppht_syn"/>
    <property type="match status" value="1"/>
</dbReference>
<dbReference type="SUPFAM" id="SSF55347">
    <property type="entry name" value="Glyceraldehyde-3-phosphate dehydrogenase-like, C-terminal domain"/>
    <property type="match status" value="1"/>
</dbReference>
<dbReference type="GO" id="GO:0008654">
    <property type="term" value="P:phospholipid biosynthetic process"/>
    <property type="evidence" value="ECO:0007669"/>
    <property type="project" value="InterPro"/>
</dbReference>
<dbReference type="Gene3D" id="3.30.360.10">
    <property type="entry name" value="Dihydrodipicolinate Reductase, domain 2"/>
    <property type="match status" value="1"/>
</dbReference>
<dbReference type="GO" id="GO:0004512">
    <property type="term" value="F:inositol-3-phosphate synthase activity"/>
    <property type="evidence" value="ECO:0007669"/>
    <property type="project" value="InterPro"/>
</dbReference>
<gene>
    <name evidence="3" type="ORF">GRI41_08530</name>
</gene>
<evidence type="ECO:0000313" key="3">
    <source>
        <dbReference type="EMBL" id="MXO90864.1"/>
    </source>
</evidence>
<dbReference type="InterPro" id="IPR036291">
    <property type="entry name" value="NAD(P)-bd_dom_sf"/>
</dbReference>
<dbReference type="PANTHER" id="PTHR43125:SF1">
    <property type="entry name" value="INOSITOL-3-PHOSPHATE SYNTHASE"/>
    <property type="match status" value="1"/>
</dbReference>
<dbReference type="SUPFAM" id="SSF51735">
    <property type="entry name" value="NAD(P)-binding Rossmann-fold domains"/>
    <property type="match status" value="1"/>
</dbReference>
<protein>
    <submittedName>
        <fullName evidence="3">Inositol-3-phosphate synthase</fullName>
    </submittedName>
</protein>
<dbReference type="Gene3D" id="3.40.50.720">
    <property type="entry name" value="NAD(P)-binding Rossmann-like Domain"/>
    <property type="match status" value="1"/>
</dbReference>
<dbReference type="RefSeq" id="WP_160604451.1">
    <property type="nucleotide sequence ID" value="NZ_WTYX01000001.1"/>
</dbReference>
<evidence type="ECO:0000259" key="2">
    <source>
        <dbReference type="Pfam" id="PF01658"/>
    </source>
</evidence>
<name>A0A844ZTS0_9SPHN</name>
<dbReference type="Pfam" id="PF01658">
    <property type="entry name" value="Inos-1-P_synth"/>
    <property type="match status" value="1"/>
</dbReference>
<feature type="domain" description="Myo-inositol-1-phosphate synthase GAPDH-like" evidence="2">
    <location>
        <begin position="196"/>
        <end position="304"/>
    </location>
</feature>